<evidence type="ECO:0000313" key="8">
    <source>
        <dbReference type="Proteomes" id="UP000681315"/>
    </source>
</evidence>
<dbReference type="Proteomes" id="UP000681315">
    <property type="component" value="Unassembled WGS sequence"/>
</dbReference>
<sequence>MKSTSKISNTIILIVRLLFILLFSYAAVSKLLDYETFERQLGQSPLLSDYAGLVSVGIIVIELIVSGLLMFHKTGVIGLYLSFFIMVMFTTYIIVILNFSPSIPCSCGGVLDALGWSEHLIFNVFFIGVALIGILIERKQKHDFN</sequence>
<protein>
    <recommendedName>
        <fullName evidence="6">Methylamine utilisation protein MauE domain-containing protein</fullName>
    </recommendedName>
</protein>
<reference evidence="7 8" key="1">
    <citation type="submission" date="2021-03" db="EMBL/GenBank/DDBJ databases">
        <title>Gelidibacter sp. nov., isolated from costal sediment.</title>
        <authorList>
            <person name="Lun K.-Y."/>
        </authorList>
    </citation>
    <scope>NUCLEOTIDE SEQUENCE [LARGE SCALE GENOMIC DNA]</scope>
    <source>
        <strain evidence="7 8">DF109</strain>
    </source>
</reference>
<dbReference type="RefSeq" id="WP_208235368.1">
    <property type="nucleotide sequence ID" value="NZ_JAGEVG010000037.1"/>
</dbReference>
<gene>
    <name evidence="7" type="ORF">J4051_18480</name>
</gene>
<dbReference type="InterPro" id="IPR009908">
    <property type="entry name" value="Methylamine_util_MauE"/>
</dbReference>
<feature type="transmembrane region" description="Helical" evidence="5">
    <location>
        <begin position="50"/>
        <end position="71"/>
    </location>
</feature>
<dbReference type="EMBL" id="JAGEVG010000037">
    <property type="protein sequence ID" value="MBO3100263.1"/>
    <property type="molecule type" value="Genomic_DNA"/>
</dbReference>
<keyword evidence="4 5" id="KW-0472">Membrane</keyword>
<evidence type="ECO:0000256" key="4">
    <source>
        <dbReference type="ARBA" id="ARBA00023136"/>
    </source>
</evidence>
<feature type="transmembrane region" description="Helical" evidence="5">
    <location>
        <begin position="78"/>
        <end position="99"/>
    </location>
</feature>
<accession>A0ABS3SX17</accession>
<keyword evidence="2 5" id="KW-0812">Transmembrane</keyword>
<name>A0ABS3SX17_9FLAO</name>
<evidence type="ECO:0000313" key="7">
    <source>
        <dbReference type="EMBL" id="MBO3100263.1"/>
    </source>
</evidence>
<evidence type="ECO:0000256" key="3">
    <source>
        <dbReference type="ARBA" id="ARBA00022989"/>
    </source>
</evidence>
<feature type="domain" description="Methylamine utilisation protein MauE" evidence="6">
    <location>
        <begin position="9"/>
        <end position="135"/>
    </location>
</feature>
<evidence type="ECO:0000256" key="2">
    <source>
        <dbReference type="ARBA" id="ARBA00022692"/>
    </source>
</evidence>
<feature type="transmembrane region" description="Helical" evidence="5">
    <location>
        <begin position="119"/>
        <end position="136"/>
    </location>
</feature>
<proteinExistence type="predicted"/>
<comment type="caution">
    <text evidence="7">The sequence shown here is derived from an EMBL/GenBank/DDBJ whole genome shotgun (WGS) entry which is preliminary data.</text>
</comment>
<evidence type="ECO:0000256" key="5">
    <source>
        <dbReference type="SAM" id="Phobius"/>
    </source>
</evidence>
<evidence type="ECO:0000256" key="1">
    <source>
        <dbReference type="ARBA" id="ARBA00004141"/>
    </source>
</evidence>
<dbReference type="Pfam" id="PF07291">
    <property type="entry name" value="MauE"/>
    <property type="match status" value="1"/>
</dbReference>
<keyword evidence="3 5" id="KW-1133">Transmembrane helix</keyword>
<comment type="subcellular location">
    <subcellularLocation>
        <location evidence="1">Membrane</location>
        <topology evidence="1">Multi-pass membrane protein</topology>
    </subcellularLocation>
</comment>
<evidence type="ECO:0000259" key="6">
    <source>
        <dbReference type="Pfam" id="PF07291"/>
    </source>
</evidence>
<keyword evidence="8" id="KW-1185">Reference proteome</keyword>
<organism evidence="7 8">
    <name type="scientific">Gelidibacter pelagius</name>
    <dbReference type="NCBI Taxonomy" id="2819985"/>
    <lineage>
        <taxon>Bacteria</taxon>
        <taxon>Pseudomonadati</taxon>
        <taxon>Bacteroidota</taxon>
        <taxon>Flavobacteriia</taxon>
        <taxon>Flavobacteriales</taxon>
        <taxon>Flavobacteriaceae</taxon>
        <taxon>Gelidibacter</taxon>
    </lineage>
</organism>